<evidence type="ECO:0000313" key="3">
    <source>
        <dbReference type="EMBL" id="KGE16788.1"/>
    </source>
</evidence>
<sequence length="479" mass="54325">MVELTSSYVDSLAPNAAAIKNGQGLVRKRSFVQLNRSENGELLFGQCSGSGKSNYECSVDFMSPDKPVFRCTCPSRQFPCKHVLGLMYASAEGQAFTVDVVPEDITLKREKAEKRVESKVNQLTEEAVLKPKKVNKSALKKKITTQLEGLDVLEKLILFLIRGGLATIDSKTISHIHEHVKQMGNYYLSGAQVELRRFALLLSQDHDREQSYTYAVDQLTRLHSFIKKGRTYLTAKQEDPELALDHESTIEEWLGHAWQLSELKECGLIRENAELLQLAFYSYNDTARQEHVDIGFWMEISNGEIHRTIQYRPYKAAKFIREDDSFFEVAQIPALNRYPGGMNARVRYEEMIPRPLTAADLTEVTNSAQRSYAEVIKKVKNQLKNPLSDTSPVVLLHVSKLSQTESGQYAIEDETGELLVLEDLLSLPQGTVSFLPFLDPIQVEDSSVLVMFEHRMDQGRLIAQPLTFITRTLVTRLLY</sequence>
<reference evidence="3 4" key="2">
    <citation type="submission" date="2014-10" db="EMBL/GenBank/DDBJ databases">
        <title>Comparative genomics of the Paenibacillus odorifer group.</title>
        <authorList>
            <person name="Tsai Y.-C."/>
            <person name="Martin N."/>
            <person name="Korlach J."/>
            <person name="Wiedmann M."/>
        </authorList>
    </citation>
    <scope>NUCLEOTIDE SEQUENCE [LARGE SCALE GENOMIC DNA]</scope>
    <source>
        <strain evidence="3 4">DSM 18334</strain>
    </source>
</reference>
<evidence type="ECO:0000259" key="2">
    <source>
        <dbReference type="PROSITE" id="PS50966"/>
    </source>
</evidence>
<organism evidence="3 4">
    <name type="scientific">Paenibacillus wynnii</name>
    <dbReference type="NCBI Taxonomy" id="268407"/>
    <lineage>
        <taxon>Bacteria</taxon>
        <taxon>Bacillati</taxon>
        <taxon>Bacillota</taxon>
        <taxon>Bacilli</taxon>
        <taxon>Bacillales</taxon>
        <taxon>Paenibacillaceae</taxon>
        <taxon>Paenibacillus</taxon>
    </lineage>
</organism>
<name>A0A098M417_9BACL</name>
<evidence type="ECO:0000256" key="1">
    <source>
        <dbReference type="PROSITE-ProRule" id="PRU00325"/>
    </source>
</evidence>
<keyword evidence="1" id="KW-0862">Zinc</keyword>
<evidence type="ECO:0000313" key="4">
    <source>
        <dbReference type="Proteomes" id="UP000029734"/>
    </source>
</evidence>
<comment type="caution">
    <text evidence="3">The sequence shown here is derived from an EMBL/GenBank/DDBJ whole genome shotgun (WGS) entry which is preliminary data.</text>
</comment>
<dbReference type="Pfam" id="PF04434">
    <property type="entry name" value="SWIM"/>
    <property type="match status" value="1"/>
</dbReference>
<dbReference type="Proteomes" id="UP000029734">
    <property type="component" value="Unassembled WGS sequence"/>
</dbReference>
<keyword evidence="1" id="KW-0863">Zinc-finger</keyword>
<dbReference type="STRING" id="268407.PWYN_19020"/>
<proteinExistence type="predicted"/>
<gene>
    <name evidence="3" type="ORF">PWYN_19020</name>
</gene>
<accession>A0A098M417</accession>
<dbReference type="OrthoDB" id="9816340at2"/>
<protein>
    <recommendedName>
        <fullName evidence="2">SWIM-type domain-containing protein</fullName>
    </recommendedName>
</protein>
<reference evidence="3 4" key="1">
    <citation type="submission" date="2014-08" db="EMBL/GenBank/DDBJ databases">
        <authorList>
            <person name="den Bakker H.C."/>
        </authorList>
    </citation>
    <scope>NUCLEOTIDE SEQUENCE [LARGE SCALE GENOMIC DNA]</scope>
    <source>
        <strain evidence="3 4">DSM 18334</strain>
    </source>
</reference>
<dbReference type="AlphaFoldDB" id="A0A098M417"/>
<dbReference type="InterPro" id="IPR007527">
    <property type="entry name" value="Znf_SWIM"/>
</dbReference>
<dbReference type="EMBL" id="JQCR01000003">
    <property type="protein sequence ID" value="KGE16788.1"/>
    <property type="molecule type" value="Genomic_DNA"/>
</dbReference>
<dbReference type="PROSITE" id="PS50966">
    <property type="entry name" value="ZF_SWIM"/>
    <property type="match status" value="1"/>
</dbReference>
<dbReference type="RefSeq" id="WP_036655019.1">
    <property type="nucleotide sequence ID" value="NZ_JQCR01000003.1"/>
</dbReference>
<keyword evidence="1" id="KW-0479">Metal-binding</keyword>
<dbReference type="eggNOG" id="COG4279">
    <property type="taxonomic scope" value="Bacteria"/>
</dbReference>
<feature type="domain" description="SWIM-type" evidence="2">
    <location>
        <begin position="55"/>
        <end position="91"/>
    </location>
</feature>
<dbReference type="GO" id="GO:0008270">
    <property type="term" value="F:zinc ion binding"/>
    <property type="evidence" value="ECO:0007669"/>
    <property type="project" value="UniProtKB-KW"/>
</dbReference>
<keyword evidence="4" id="KW-1185">Reference proteome</keyword>